<dbReference type="EMBL" id="VWSH01000003">
    <property type="protein sequence ID" value="KAA5533767.1"/>
    <property type="molecule type" value="Genomic_DNA"/>
</dbReference>
<name>A0A5M6CFE2_9BACT</name>
<evidence type="ECO:0000313" key="2">
    <source>
        <dbReference type="Proteomes" id="UP000323632"/>
    </source>
</evidence>
<keyword evidence="2" id="KW-1185">Reference proteome</keyword>
<dbReference type="GO" id="GO:0005975">
    <property type="term" value="P:carbohydrate metabolic process"/>
    <property type="evidence" value="ECO:0007669"/>
    <property type="project" value="InterPro"/>
</dbReference>
<dbReference type="Proteomes" id="UP000323632">
    <property type="component" value="Unassembled WGS sequence"/>
</dbReference>
<sequence length="248" mass="29472">MKNDFTLQGYETLLKQALDSGYQFCSFENIYQENLDKICYLRHDIDADVTAAFKLAEIENSLGVRATYFFMLRSPVYNLFSRFNQKLVERIIKLDHHIALHFDENFACERPEPLQNQIERELDILNSNFGINTNIVSFHQPSERILQNKIQLKNIIHTYDKPLFKDIHYVSDSNKNWRNDHPFDTFKEQTVDKIQLLIHPMWWVFEKNYNTRTVWKKTLINNFNLMQNQILETEGAFGGAVEIKLKDK</sequence>
<dbReference type="SUPFAM" id="SSF88713">
    <property type="entry name" value="Glycoside hydrolase/deacetylase"/>
    <property type="match status" value="1"/>
</dbReference>
<dbReference type="Gene3D" id="3.20.20.370">
    <property type="entry name" value="Glycoside hydrolase/deacetylase"/>
    <property type="match status" value="1"/>
</dbReference>
<dbReference type="InterPro" id="IPR011330">
    <property type="entry name" value="Glyco_hydro/deAcase_b/a-brl"/>
</dbReference>
<gene>
    <name evidence="1" type="ORF">F0919_14645</name>
</gene>
<dbReference type="RefSeq" id="WP_150033513.1">
    <property type="nucleotide sequence ID" value="NZ_VWSH01000003.1"/>
</dbReference>
<reference evidence="1 2" key="1">
    <citation type="submission" date="2019-09" db="EMBL/GenBank/DDBJ databases">
        <title>Genome sequence and assembly of Taibaiella sp.</title>
        <authorList>
            <person name="Chhetri G."/>
        </authorList>
    </citation>
    <scope>NUCLEOTIDE SEQUENCE [LARGE SCALE GENOMIC DNA]</scope>
    <source>
        <strain evidence="1 2">KVB11</strain>
    </source>
</reference>
<dbReference type="AlphaFoldDB" id="A0A5M6CFE2"/>
<protein>
    <recommendedName>
        <fullName evidence="3">NodB homology domain-containing protein</fullName>
    </recommendedName>
</protein>
<evidence type="ECO:0000313" key="1">
    <source>
        <dbReference type="EMBL" id="KAA5533767.1"/>
    </source>
</evidence>
<proteinExistence type="predicted"/>
<comment type="caution">
    <text evidence="1">The sequence shown here is derived from an EMBL/GenBank/DDBJ whole genome shotgun (WGS) entry which is preliminary data.</text>
</comment>
<evidence type="ECO:0008006" key="3">
    <source>
        <dbReference type="Google" id="ProtNLM"/>
    </source>
</evidence>
<organism evidence="1 2">
    <name type="scientific">Taibaiella lutea</name>
    <dbReference type="NCBI Taxonomy" id="2608001"/>
    <lineage>
        <taxon>Bacteria</taxon>
        <taxon>Pseudomonadati</taxon>
        <taxon>Bacteroidota</taxon>
        <taxon>Chitinophagia</taxon>
        <taxon>Chitinophagales</taxon>
        <taxon>Chitinophagaceae</taxon>
        <taxon>Taibaiella</taxon>
    </lineage>
</organism>
<accession>A0A5M6CFE2</accession>